<reference evidence="8 9" key="1">
    <citation type="submission" date="2016-12" db="EMBL/GenBank/DDBJ databases">
        <title>The genome of dimorphic prosthecate Glycocaulis alkaliphilus 6b-8t, isolated from crude oil dictates its adaptability in petroleum environments.</title>
        <authorList>
            <person name="Wu X.-L."/>
            <person name="Geng S."/>
        </authorList>
    </citation>
    <scope>NUCLEOTIDE SEQUENCE [LARGE SCALE GENOMIC DNA]</scope>
    <source>
        <strain evidence="8 9">6B-8</strain>
    </source>
</reference>
<feature type="compositionally biased region" description="Basic residues" evidence="5">
    <location>
        <begin position="1"/>
        <end position="19"/>
    </location>
</feature>
<dbReference type="PANTHER" id="PTHR43557">
    <property type="entry name" value="APOPTOSIS-INDUCING FACTOR 1"/>
    <property type="match status" value="1"/>
</dbReference>
<dbReference type="KEGG" id="gak:X907_2626"/>
<dbReference type="SUPFAM" id="SSF55424">
    <property type="entry name" value="FAD/NAD-linked reductases, dimerisation (C-terminal) domain"/>
    <property type="match status" value="1"/>
</dbReference>
<dbReference type="EMBL" id="CP018911">
    <property type="protein sequence ID" value="AZU05137.1"/>
    <property type="molecule type" value="Genomic_DNA"/>
</dbReference>
<feature type="domain" description="Reductase C-terminal" evidence="7">
    <location>
        <begin position="359"/>
        <end position="443"/>
    </location>
</feature>
<evidence type="ECO:0000256" key="2">
    <source>
        <dbReference type="ARBA" id="ARBA00022630"/>
    </source>
</evidence>
<evidence type="ECO:0000256" key="3">
    <source>
        <dbReference type="ARBA" id="ARBA00022827"/>
    </source>
</evidence>
<evidence type="ECO:0000259" key="7">
    <source>
        <dbReference type="Pfam" id="PF14759"/>
    </source>
</evidence>
<dbReference type="GO" id="GO:0005737">
    <property type="term" value="C:cytoplasm"/>
    <property type="evidence" value="ECO:0007669"/>
    <property type="project" value="TreeGrafter"/>
</dbReference>
<dbReference type="InterPro" id="IPR028202">
    <property type="entry name" value="Reductase_C"/>
</dbReference>
<dbReference type="PRINTS" id="PR00368">
    <property type="entry name" value="FADPNR"/>
</dbReference>
<keyword evidence="3" id="KW-0274">FAD</keyword>
<dbReference type="RefSeq" id="WP_233355444.1">
    <property type="nucleotide sequence ID" value="NZ_BMFB01000001.1"/>
</dbReference>
<keyword evidence="4" id="KW-0560">Oxidoreductase</keyword>
<dbReference type="Proteomes" id="UP000286954">
    <property type="component" value="Chromosome"/>
</dbReference>
<dbReference type="Pfam" id="PF07992">
    <property type="entry name" value="Pyr_redox_2"/>
    <property type="match status" value="1"/>
</dbReference>
<keyword evidence="2" id="KW-0285">Flavoprotein</keyword>
<comment type="cofactor">
    <cofactor evidence="1">
        <name>FAD</name>
        <dbReference type="ChEBI" id="CHEBI:57692"/>
    </cofactor>
</comment>
<dbReference type="InterPro" id="IPR050446">
    <property type="entry name" value="FAD-oxidoreductase/Apoptosis"/>
</dbReference>
<name>A0A3T0ECW0_9PROT</name>
<dbReference type="PRINTS" id="PR00411">
    <property type="entry name" value="PNDRDTASEI"/>
</dbReference>
<evidence type="ECO:0000313" key="8">
    <source>
        <dbReference type="EMBL" id="AZU05137.1"/>
    </source>
</evidence>
<evidence type="ECO:0000313" key="9">
    <source>
        <dbReference type="Proteomes" id="UP000286954"/>
    </source>
</evidence>
<organism evidence="8 9">
    <name type="scientific">Glycocaulis alkaliphilus</name>
    <dbReference type="NCBI Taxonomy" id="1434191"/>
    <lineage>
        <taxon>Bacteria</taxon>
        <taxon>Pseudomonadati</taxon>
        <taxon>Pseudomonadota</taxon>
        <taxon>Alphaproteobacteria</taxon>
        <taxon>Maricaulales</taxon>
        <taxon>Maricaulaceae</taxon>
        <taxon>Glycocaulis</taxon>
    </lineage>
</organism>
<evidence type="ECO:0000256" key="1">
    <source>
        <dbReference type="ARBA" id="ARBA00001974"/>
    </source>
</evidence>
<dbReference type="InterPro" id="IPR016156">
    <property type="entry name" value="FAD/NAD-linked_Rdtase_dimer_sf"/>
</dbReference>
<dbReference type="Pfam" id="PF14759">
    <property type="entry name" value="Reductase_C"/>
    <property type="match status" value="1"/>
</dbReference>
<dbReference type="PANTHER" id="PTHR43557:SF2">
    <property type="entry name" value="RIESKE DOMAIN-CONTAINING PROTEIN-RELATED"/>
    <property type="match status" value="1"/>
</dbReference>
<protein>
    <submittedName>
        <fullName evidence="8">Rhodocoxin reductase</fullName>
    </submittedName>
</protein>
<dbReference type="InterPro" id="IPR036188">
    <property type="entry name" value="FAD/NAD-bd_sf"/>
</dbReference>
<dbReference type="Gene3D" id="3.50.50.60">
    <property type="entry name" value="FAD/NAD(P)-binding domain"/>
    <property type="match status" value="2"/>
</dbReference>
<dbReference type="Gene3D" id="3.30.390.30">
    <property type="match status" value="1"/>
</dbReference>
<dbReference type="InterPro" id="IPR023753">
    <property type="entry name" value="FAD/NAD-binding_dom"/>
</dbReference>
<dbReference type="GO" id="GO:0016651">
    <property type="term" value="F:oxidoreductase activity, acting on NAD(P)H"/>
    <property type="evidence" value="ECO:0007669"/>
    <property type="project" value="TreeGrafter"/>
</dbReference>
<sequence>MTRSKARIHARSKSRRIHTGSHLPLQASRKPAKKAGMSTNAGTVIIGAGQAGLSCAAELRRRKYDGPVTLIGAEPHLPYQRPPLSKAYLSGEMPVERLWLKPEAFYPASDIACLTNIRVTAIDRETREAVLADGQRIGFEHCVIATGGEARIPPIPGANLPGVEVLRNLGEADHLSAALKSAQSLAVIGAGYIGLEVAASARKRGLAVTVLEAAERPMARTASPILGGWFGAIHRGYGVDLRVSTPVSSIIEKDGRAAGVLLANGETVQADCILLAAGLAINTGLAEAAGLECGDGILVDAACRTSDPSIFACGDVARFHSALYGRSIRLESVQNAIEQGKAVAAAITGAEVNYDPVPWFWSDQYALKLQIAGLIEGADSIVRRGDPEMGSFAVFHIKEGRIIACEAVNSAPEYMAAQKLIGSGKTVDPEALRNLDVAMRDLLA</sequence>
<evidence type="ECO:0000256" key="5">
    <source>
        <dbReference type="SAM" id="MobiDB-lite"/>
    </source>
</evidence>
<keyword evidence="9" id="KW-1185">Reference proteome</keyword>
<feature type="region of interest" description="Disordered" evidence="5">
    <location>
        <begin position="1"/>
        <end position="36"/>
    </location>
</feature>
<dbReference type="SUPFAM" id="SSF51905">
    <property type="entry name" value="FAD/NAD(P)-binding domain"/>
    <property type="match status" value="1"/>
</dbReference>
<dbReference type="AlphaFoldDB" id="A0A3T0ECW0"/>
<evidence type="ECO:0000259" key="6">
    <source>
        <dbReference type="Pfam" id="PF07992"/>
    </source>
</evidence>
<accession>A0A3T0ECW0</accession>
<evidence type="ECO:0000256" key="4">
    <source>
        <dbReference type="ARBA" id="ARBA00023002"/>
    </source>
</evidence>
<gene>
    <name evidence="8" type="ORF">X907_2626</name>
</gene>
<feature type="domain" description="FAD/NAD(P)-binding" evidence="6">
    <location>
        <begin position="44"/>
        <end position="340"/>
    </location>
</feature>
<proteinExistence type="predicted"/>